<dbReference type="Pfam" id="PF13342">
    <property type="entry name" value="Toprim_Crpt"/>
    <property type="match status" value="1"/>
</dbReference>
<evidence type="ECO:0000256" key="4">
    <source>
        <dbReference type="ARBA" id="ARBA00023029"/>
    </source>
</evidence>
<dbReference type="EMBL" id="PDCG01000003">
    <property type="protein sequence ID" value="RBP97861.1"/>
    <property type="molecule type" value="Genomic_DNA"/>
</dbReference>
<evidence type="ECO:0000259" key="12">
    <source>
        <dbReference type="PROSITE" id="PS50880"/>
    </source>
</evidence>
<dbReference type="PROSITE" id="PS00396">
    <property type="entry name" value="TOPO_IA_1"/>
    <property type="match status" value="1"/>
</dbReference>
<dbReference type="PANTHER" id="PTHR11390:SF21">
    <property type="entry name" value="DNA TOPOISOMERASE 3-ALPHA"/>
    <property type="match status" value="1"/>
</dbReference>
<evidence type="ECO:0000256" key="3">
    <source>
        <dbReference type="ARBA" id="ARBA00012891"/>
    </source>
</evidence>
<comment type="catalytic activity">
    <reaction evidence="1">
        <text>ATP-independent breakage of single-stranded DNA, followed by passage and rejoining.</text>
        <dbReference type="EC" id="5.6.2.1"/>
    </reaction>
</comment>
<feature type="domain" description="Topo IA-type catalytic" evidence="13">
    <location>
        <begin position="157"/>
        <end position="604"/>
    </location>
</feature>
<evidence type="ECO:0000256" key="9">
    <source>
        <dbReference type="ARBA" id="ARBA00032235"/>
    </source>
</evidence>
<evidence type="ECO:0000313" key="14">
    <source>
        <dbReference type="EMBL" id="RBP97861.1"/>
    </source>
</evidence>
<proteinExistence type="inferred from homology"/>
<organism evidence="14 15">
    <name type="scientific">Bifidobacterium aemilianum</name>
    <dbReference type="NCBI Taxonomy" id="2493120"/>
    <lineage>
        <taxon>Bacteria</taxon>
        <taxon>Bacillati</taxon>
        <taxon>Actinomycetota</taxon>
        <taxon>Actinomycetes</taxon>
        <taxon>Bifidobacteriales</taxon>
        <taxon>Bifidobacteriaceae</taxon>
        <taxon>Bifidobacterium</taxon>
    </lineage>
</organism>
<dbReference type="InterPro" id="IPR003602">
    <property type="entry name" value="Topo_IA_DNA-bd_dom"/>
</dbReference>
<feature type="domain" description="Toprim" evidence="12">
    <location>
        <begin position="1"/>
        <end position="140"/>
    </location>
</feature>
<feature type="region of interest" description="Disordered" evidence="11">
    <location>
        <begin position="436"/>
        <end position="458"/>
    </location>
</feature>
<dbReference type="GO" id="GO:0006265">
    <property type="term" value="P:DNA topological change"/>
    <property type="evidence" value="ECO:0007669"/>
    <property type="project" value="InterPro"/>
</dbReference>
<evidence type="ECO:0000256" key="5">
    <source>
        <dbReference type="ARBA" id="ARBA00023125"/>
    </source>
</evidence>
<dbReference type="Pfam" id="PF01131">
    <property type="entry name" value="Topoisom_bac"/>
    <property type="match status" value="1"/>
</dbReference>
<dbReference type="GO" id="GO:0003677">
    <property type="term" value="F:DNA binding"/>
    <property type="evidence" value="ECO:0007669"/>
    <property type="project" value="UniProtKB-KW"/>
</dbReference>
<dbReference type="RefSeq" id="WP_113860110.1">
    <property type="nucleotide sequence ID" value="NZ_PDCG01000003.1"/>
</dbReference>
<dbReference type="Pfam" id="PF01751">
    <property type="entry name" value="Toprim"/>
    <property type="match status" value="1"/>
</dbReference>
<dbReference type="InterPro" id="IPR023406">
    <property type="entry name" value="Topo_IA_AS"/>
</dbReference>
<dbReference type="GO" id="GO:0043597">
    <property type="term" value="C:cytoplasmic replication fork"/>
    <property type="evidence" value="ECO:0007669"/>
    <property type="project" value="TreeGrafter"/>
</dbReference>
<protein>
    <recommendedName>
        <fullName evidence="3">DNA topoisomerase</fullName>
        <ecNumber evidence="3">5.6.2.1</ecNumber>
    </recommendedName>
    <alternativeName>
        <fullName evidence="10">Omega-protein</fullName>
    </alternativeName>
    <alternativeName>
        <fullName evidence="9">Relaxing enzyme</fullName>
    </alternativeName>
    <alternativeName>
        <fullName evidence="7">Swivelase</fullName>
    </alternativeName>
    <alternativeName>
        <fullName evidence="8">Untwisting enzyme</fullName>
    </alternativeName>
</protein>
<dbReference type="GO" id="GO:0006281">
    <property type="term" value="P:DNA repair"/>
    <property type="evidence" value="ECO:0007669"/>
    <property type="project" value="TreeGrafter"/>
</dbReference>
<dbReference type="SMART" id="SM00437">
    <property type="entry name" value="TOP1Ac"/>
    <property type="match status" value="1"/>
</dbReference>
<evidence type="ECO:0000256" key="1">
    <source>
        <dbReference type="ARBA" id="ARBA00000213"/>
    </source>
</evidence>
<dbReference type="InterPro" id="IPR003601">
    <property type="entry name" value="Topo_IA_2"/>
</dbReference>
<dbReference type="Gene3D" id="1.10.290.10">
    <property type="entry name" value="Topoisomerase I, domain 4"/>
    <property type="match status" value="1"/>
</dbReference>
<dbReference type="SMART" id="SM00436">
    <property type="entry name" value="TOP1Bc"/>
    <property type="match status" value="1"/>
</dbReference>
<dbReference type="InterPro" id="IPR013825">
    <property type="entry name" value="Topo_IA_cen_sub2"/>
</dbReference>
<reference evidence="14 15" key="1">
    <citation type="submission" date="2017-10" db="EMBL/GenBank/DDBJ databases">
        <title>Bifidobacterium xylocopum sp. nov. and Bifidobacterium aemilianum sp. nov., from the carpenter bee (Xylocopa violacea) digestive tract.</title>
        <authorList>
            <person name="Alberoni D."/>
            <person name="Baffoni L."/>
            <person name="Di Gioia D."/>
            <person name="Gaggia F."/>
            <person name="Biavati B."/>
        </authorList>
    </citation>
    <scope>NUCLEOTIDE SEQUENCE [LARGE SCALE GENOMIC DNA]</scope>
    <source>
        <strain evidence="14 15">XV10</strain>
    </source>
</reference>
<accession>A0A366KB20</accession>
<dbReference type="EC" id="5.6.2.1" evidence="3"/>
<dbReference type="OrthoDB" id="9803554at2"/>
<dbReference type="InterPro" id="IPR013824">
    <property type="entry name" value="Topo_IA_cen_sub1"/>
</dbReference>
<evidence type="ECO:0000313" key="15">
    <source>
        <dbReference type="Proteomes" id="UP000252530"/>
    </source>
</evidence>
<keyword evidence="4" id="KW-0799">Topoisomerase</keyword>
<comment type="similarity">
    <text evidence="2">Belongs to the type IA topoisomerase family.</text>
</comment>
<dbReference type="InterPro" id="IPR013497">
    <property type="entry name" value="Topo_IA_cen"/>
</dbReference>
<dbReference type="InterPro" id="IPR013826">
    <property type="entry name" value="Topo_IA_cen_sub3"/>
</dbReference>
<dbReference type="PROSITE" id="PS50880">
    <property type="entry name" value="TOPRIM"/>
    <property type="match status" value="1"/>
</dbReference>
<keyword evidence="5" id="KW-0238">DNA-binding</keyword>
<dbReference type="SUPFAM" id="SSF56712">
    <property type="entry name" value="Prokaryotic type I DNA topoisomerase"/>
    <property type="match status" value="1"/>
</dbReference>
<dbReference type="PROSITE" id="PS52039">
    <property type="entry name" value="TOPO_IA_2"/>
    <property type="match status" value="1"/>
</dbReference>
<gene>
    <name evidence="14" type="ORF">CRD60_04550</name>
</gene>
<dbReference type="SMART" id="SM00493">
    <property type="entry name" value="TOPRIM"/>
    <property type="match status" value="1"/>
</dbReference>
<evidence type="ECO:0000259" key="13">
    <source>
        <dbReference type="PROSITE" id="PS52039"/>
    </source>
</evidence>
<dbReference type="CDD" id="cd03362">
    <property type="entry name" value="TOPRIM_TopoIA_TopoIII"/>
    <property type="match status" value="1"/>
</dbReference>
<dbReference type="Proteomes" id="UP000252530">
    <property type="component" value="Unassembled WGS sequence"/>
</dbReference>
<evidence type="ECO:0000256" key="7">
    <source>
        <dbReference type="ARBA" id="ARBA00030003"/>
    </source>
</evidence>
<evidence type="ECO:0000256" key="2">
    <source>
        <dbReference type="ARBA" id="ARBA00009446"/>
    </source>
</evidence>
<keyword evidence="6 14" id="KW-0413">Isomerase</keyword>
<dbReference type="Gene3D" id="1.10.460.10">
    <property type="entry name" value="Topoisomerase I, domain 2"/>
    <property type="match status" value="1"/>
</dbReference>
<evidence type="ECO:0000256" key="10">
    <source>
        <dbReference type="ARBA" id="ARBA00032877"/>
    </source>
</evidence>
<keyword evidence="15" id="KW-1185">Reference proteome</keyword>
<evidence type="ECO:0000256" key="6">
    <source>
        <dbReference type="ARBA" id="ARBA00023235"/>
    </source>
</evidence>
<name>A0A366KB20_9BIFI</name>
<evidence type="ECO:0000256" key="8">
    <source>
        <dbReference type="ARBA" id="ARBA00031985"/>
    </source>
</evidence>
<dbReference type="InterPro" id="IPR034144">
    <property type="entry name" value="TOPRIM_TopoIII"/>
</dbReference>
<comment type="caution">
    <text evidence="14">The sequence shown here is derived from an EMBL/GenBank/DDBJ whole genome shotgun (WGS) entry which is preliminary data.</text>
</comment>
<dbReference type="AlphaFoldDB" id="A0A366KB20"/>
<dbReference type="InterPro" id="IPR025589">
    <property type="entry name" value="Toprim_C_rpt"/>
</dbReference>
<dbReference type="PRINTS" id="PR00417">
    <property type="entry name" value="PRTPISMRASEI"/>
</dbReference>
<sequence>MRLVIAEKHSVATAIAKALDPNPREQDGCLRAGDTLISWAQGHLVDLATPDRYKDQPWSDKKWSMDQLPIIPQRWQWEISGDKGADQRYSDLVALMRRHDVTDLVNACDPDREGEAIFARIITHAGIHKPTLRLWVASLDEEAIREAWTRMKPLTEYQGLADSADARAKADWLIGMNASRAHTIAYRRRISIGRVQTPTLALVVERDRQIRNHVSTPYYTVVAHMGQWTLTSEHLPTPDQAQRILDQVRASGMVIDKVDRTQVSTKPPTLYDLTGLQKAMNRPPYGLSAAQTLAAMQKLYEAKLVTYPRTDSTYITHNDLGAVKALVADMRLVDGILPGTPTVDSIERLVNDAKVAGHTAILPTRLLNARILADLPQEQILVAKAVVLRLWEAIGAPYIHDSVKVTAHINGVDSPKFTASTDTPVSLGWKSINPTAAAQTDDNDEQDGKQTATGRIPDDLRSGLTLLTIHGDKGAEIRQGKTDPPKRFTESTLLAAMEHASRFVDDRNLKQALDDDSSHSGGIGTPATRADIIETLVKGGYLLRTGRQIKSTQDGEILVEVAVPALKEVVLTAKWEQQLSDIEHNKVSETAFLAGIEDMCRRLPDQVNSSFRPEYLNRERTRESFGPCPRCGAPVVKTGSLWQCSTNKSQRQQDGSWKQTEGCGYKIFGTLSGKTLTDSVIRQVLQGKTVKLSGFHSKEKNKSFTANLVSDPQRGIAFKFRK</sequence>
<dbReference type="PANTHER" id="PTHR11390">
    <property type="entry name" value="PROKARYOTIC DNA TOPOISOMERASE"/>
    <property type="match status" value="1"/>
</dbReference>
<dbReference type="Gene3D" id="2.70.20.10">
    <property type="entry name" value="Topoisomerase I, domain 3"/>
    <property type="match status" value="1"/>
</dbReference>
<dbReference type="GO" id="GO:0006310">
    <property type="term" value="P:DNA recombination"/>
    <property type="evidence" value="ECO:0007669"/>
    <property type="project" value="TreeGrafter"/>
</dbReference>
<evidence type="ECO:0000256" key="11">
    <source>
        <dbReference type="SAM" id="MobiDB-lite"/>
    </source>
</evidence>
<dbReference type="InterPro" id="IPR023405">
    <property type="entry name" value="Topo_IA_core_domain"/>
</dbReference>
<dbReference type="InterPro" id="IPR006171">
    <property type="entry name" value="TOPRIM_dom"/>
</dbReference>
<dbReference type="InterPro" id="IPR000380">
    <property type="entry name" value="Topo_IA"/>
</dbReference>
<dbReference type="Gene3D" id="3.40.50.140">
    <property type="match status" value="1"/>
</dbReference>
<dbReference type="GO" id="GO:0003917">
    <property type="term" value="F:DNA topoisomerase type I (single strand cut, ATP-independent) activity"/>
    <property type="evidence" value="ECO:0007669"/>
    <property type="project" value="UniProtKB-EC"/>
</dbReference>